<dbReference type="GO" id="GO:0000976">
    <property type="term" value="F:transcription cis-regulatory region binding"/>
    <property type="evidence" value="ECO:0007669"/>
    <property type="project" value="TreeGrafter"/>
</dbReference>
<dbReference type="Pfam" id="PF00440">
    <property type="entry name" value="TetR_N"/>
    <property type="match status" value="1"/>
</dbReference>
<dbReference type="Gene3D" id="1.10.357.10">
    <property type="entry name" value="Tetracycline Repressor, domain 2"/>
    <property type="match status" value="1"/>
</dbReference>
<comment type="caution">
    <text evidence="8">The sequence shown here is derived from an EMBL/GenBank/DDBJ whole genome shotgun (WGS) entry which is preliminary data.</text>
</comment>
<dbReference type="InterPro" id="IPR009057">
    <property type="entry name" value="Homeodomain-like_sf"/>
</dbReference>
<evidence type="ECO:0000313" key="9">
    <source>
        <dbReference type="Proteomes" id="UP000604475"/>
    </source>
</evidence>
<evidence type="ECO:0000256" key="2">
    <source>
        <dbReference type="ARBA" id="ARBA00023015"/>
    </source>
</evidence>
<dbReference type="SUPFAM" id="SSF48498">
    <property type="entry name" value="Tetracyclin repressor-like, C-terminal domain"/>
    <property type="match status" value="1"/>
</dbReference>
<feature type="domain" description="HTH tetR-type" evidence="7">
    <location>
        <begin position="35"/>
        <end position="95"/>
    </location>
</feature>
<dbReference type="Proteomes" id="UP000604475">
    <property type="component" value="Unassembled WGS sequence"/>
</dbReference>
<dbReference type="InterPro" id="IPR023772">
    <property type="entry name" value="DNA-bd_HTH_TetR-type_CS"/>
</dbReference>
<evidence type="ECO:0000259" key="7">
    <source>
        <dbReference type="PROSITE" id="PS50977"/>
    </source>
</evidence>
<proteinExistence type="predicted"/>
<feature type="DNA-binding region" description="H-T-H motif" evidence="5">
    <location>
        <begin position="58"/>
        <end position="77"/>
    </location>
</feature>
<protein>
    <submittedName>
        <fullName evidence="8">TetR family transcriptional regulator</fullName>
    </submittedName>
</protein>
<dbReference type="PRINTS" id="PR00455">
    <property type="entry name" value="HTHTETR"/>
</dbReference>
<reference evidence="8" key="1">
    <citation type="submission" date="2020-12" db="EMBL/GenBank/DDBJ databases">
        <title>Genomic characterization of non-nitrogen-fixing Frankia strains.</title>
        <authorList>
            <person name="Carlos-Shanley C."/>
            <person name="Guerra T."/>
            <person name="Hahn D."/>
        </authorList>
    </citation>
    <scope>NUCLEOTIDE SEQUENCE</scope>
    <source>
        <strain evidence="8">CN6</strain>
    </source>
</reference>
<evidence type="ECO:0000256" key="4">
    <source>
        <dbReference type="ARBA" id="ARBA00023163"/>
    </source>
</evidence>
<keyword evidence="3 5" id="KW-0238">DNA-binding</keyword>
<evidence type="ECO:0000313" key="8">
    <source>
        <dbReference type="EMBL" id="MBL7627549.1"/>
    </source>
</evidence>
<dbReference type="InterPro" id="IPR050109">
    <property type="entry name" value="HTH-type_TetR-like_transc_reg"/>
</dbReference>
<keyword evidence="2" id="KW-0805">Transcription regulation</keyword>
<organism evidence="8 9">
    <name type="scientific">Frankia nepalensis</name>
    <dbReference type="NCBI Taxonomy" id="1836974"/>
    <lineage>
        <taxon>Bacteria</taxon>
        <taxon>Bacillati</taxon>
        <taxon>Actinomycetota</taxon>
        <taxon>Actinomycetes</taxon>
        <taxon>Frankiales</taxon>
        <taxon>Frankiaceae</taxon>
        <taxon>Frankia</taxon>
    </lineage>
</organism>
<evidence type="ECO:0000256" key="6">
    <source>
        <dbReference type="SAM" id="MobiDB-lite"/>
    </source>
</evidence>
<evidence type="ECO:0000256" key="1">
    <source>
        <dbReference type="ARBA" id="ARBA00022491"/>
    </source>
</evidence>
<evidence type="ECO:0000256" key="3">
    <source>
        <dbReference type="ARBA" id="ARBA00023125"/>
    </source>
</evidence>
<dbReference type="PANTHER" id="PTHR30055:SF226">
    <property type="entry name" value="HTH-TYPE TRANSCRIPTIONAL REGULATOR PKSA"/>
    <property type="match status" value="1"/>
</dbReference>
<dbReference type="RefSeq" id="WP_202999361.1">
    <property type="nucleotide sequence ID" value="NZ_JADWYU010000098.1"/>
</dbReference>
<dbReference type="InterPro" id="IPR001647">
    <property type="entry name" value="HTH_TetR"/>
</dbReference>
<keyword evidence="9" id="KW-1185">Reference proteome</keyword>
<dbReference type="Pfam" id="PF13977">
    <property type="entry name" value="TetR_C_6"/>
    <property type="match status" value="1"/>
</dbReference>
<dbReference type="InterPro" id="IPR036271">
    <property type="entry name" value="Tet_transcr_reg_TetR-rel_C_sf"/>
</dbReference>
<dbReference type="SUPFAM" id="SSF46689">
    <property type="entry name" value="Homeodomain-like"/>
    <property type="match status" value="1"/>
</dbReference>
<dbReference type="EMBL" id="JAEACQ010000161">
    <property type="protein sequence ID" value="MBL7627549.1"/>
    <property type="molecule type" value="Genomic_DNA"/>
</dbReference>
<sequence>MPQPGAPQPGAPRPEESQPGAPRPDAPRTQAERTAQARRRLVRAAIRLLAERGYTGTTLAEIGREAGLSRGLVTHHFGGKDACIRAAIEEIRTAAHRALYTDADPALRGLAKVDFLIGAYIDSARAGHPYTRAYYVVMADSISEAPELRDVVAHANEVFRDQIRELLQEAVDLGEAPPEADLRAHAVLLEGLLRGVCLQWYVDPAGVDLDAAAEAAKSLIRSSLRAGLATPA</sequence>
<dbReference type="InterPro" id="IPR039538">
    <property type="entry name" value="BetI_C"/>
</dbReference>
<feature type="region of interest" description="Disordered" evidence="6">
    <location>
        <begin position="1"/>
        <end position="36"/>
    </location>
</feature>
<name>A0A937RHP9_9ACTN</name>
<dbReference type="AlphaFoldDB" id="A0A937RHP9"/>
<dbReference type="PANTHER" id="PTHR30055">
    <property type="entry name" value="HTH-TYPE TRANSCRIPTIONAL REGULATOR RUTR"/>
    <property type="match status" value="1"/>
</dbReference>
<dbReference type="PROSITE" id="PS50977">
    <property type="entry name" value="HTH_TETR_2"/>
    <property type="match status" value="1"/>
</dbReference>
<evidence type="ECO:0000256" key="5">
    <source>
        <dbReference type="PROSITE-ProRule" id="PRU00335"/>
    </source>
</evidence>
<keyword evidence="4" id="KW-0804">Transcription</keyword>
<gene>
    <name evidence="8" type="ORF">I7412_10270</name>
</gene>
<keyword evidence="1" id="KW-0678">Repressor</keyword>
<dbReference type="PROSITE" id="PS01081">
    <property type="entry name" value="HTH_TETR_1"/>
    <property type="match status" value="1"/>
</dbReference>
<feature type="compositionally biased region" description="Pro residues" evidence="6">
    <location>
        <begin position="1"/>
        <end position="12"/>
    </location>
</feature>
<dbReference type="GO" id="GO:0003700">
    <property type="term" value="F:DNA-binding transcription factor activity"/>
    <property type="evidence" value="ECO:0007669"/>
    <property type="project" value="TreeGrafter"/>
</dbReference>
<accession>A0A937RHP9</accession>